<accession>A0A562Q0C5</accession>
<organism evidence="3 4">
    <name type="scientific">Pseudoduganella flava</name>
    <dbReference type="NCBI Taxonomy" id="871742"/>
    <lineage>
        <taxon>Bacteria</taxon>
        <taxon>Pseudomonadati</taxon>
        <taxon>Pseudomonadota</taxon>
        <taxon>Betaproteobacteria</taxon>
        <taxon>Burkholderiales</taxon>
        <taxon>Oxalobacteraceae</taxon>
        <taxon>Telluria group</taxon>
        <taxon>Pseudoduganella</taxon>
    </lineage>
</organism>
<reference evidence="3 4" key="1">
    <citation type="journal article" date="2015" name="Stand. Genomic Sci.">
        <title>Genomic Encyclopedia of Bacterial and Archaeal Type Strains, Phase III: the genomes of soil and plant-associated and newly described type strains.</title>
        <authorList>
            <person name="Whitman W.B."/>
            <person name="Woyke T."/>
            <person name="Klenk H.P."/>
            <person name="Zhou Y."/>
            <person name="Lilburn T.G."/>
            <person name="Beck B.J."/>
            <person name="De Vos P."/>
            <person name="Vandamme P."/>
            <person name="Eisen J.A."/>
            <person name="Garrity G."/>
            <person name="Hugenholtz P."/>
            <person name="Kyrpides N.C."/>
        </authorList>
    </citation>
    <scope>NUCLEOTIDE SEQUENCE [LARGE SCALE GENOMIC DNA]</scope>
    <source>
        <strain evidence="3 4">CGMCC 1.10685</strain>
    </source>
</reference>
<sequence>MTIRTTAALVLALGAASPSTAARYDFSYSGFYFDSGWNDALDGFDTSRYLGGFFVADDLNGNGSFELAELTNFAYTLASNLPDAYMTHLVGPQVPDYCLRCEVQSFAYTPGGTLAFHAVSQGVRLDETITNTYFYTVFYDSYWSQTVTPQTVISVTPVPEPGAALMFTAGLAGLACMRKWKAART</sequence>
<dbReference type="OrthoDB" id="8708394at2"/>
<reference evidence="3" key="2">
    <citation type="submission" date="2019-07" db="EMBL/GenBank/DDBJ databases">
        <authorList>
            <person name="Whitman W."/>
            <person name="Huntemann M."/>
            <person name="Clum A."/>
            <person name="Pillay M."/>
            <person name="Palaniappan K."/>
            <person name="Varghese N."/>
            <person name="Mikhailova N."/>
            <person name="Stamatis D."/>
            <person name="Reddy T."/>
            <person name="Daum C."/>
            <person name="Shapiro N."/>
            <person name="Ivanova N."/>
            <person name="Kyrpides N."/>
            <person name="Woyke T."/>
        </authorList>
    </citation>
    <scope>NUCLEOTIDE SEQUENCE</scope>
    <source>
        <strain evidence="3">CGMCC 1.10685</strain>
    </source>
</reference>
<name>A0A562Q0C5_9BURK</name>
<evidence type="ECO:0000256" key="1">
    <source>
        <dbReference type="SAM" id="SignalP"/>
    </source>
</evidence>
<dbReference type="Proteomes" id="UP000437862">
    <property type="component" value="Chromosome"/>
</dbReference>
<keyword evidence="1" id="KW-0732">Signal</keyword>
<feature type="signal peptide" evidence="1">
    <location>
        <begin position="1"/>
        <end position="21"/>
    </location>
</feature>
<dbReference type="RefSeq" id="WP_145873453.1">
    <property type="nucleotide sequence ID" value="NZ_CP046904.1"/>
</dbReference>
<feature type="chain" id="PRO_5044618124" evidence="1">
    <location>
        <begin position="22"/>
        <end position="185"/>
    </location>
</feature>
<dbReference type="EMBL" id="CP046904">
    <property type="protein sequence ID" value="QGZ38640.1"/>
    <property type="molecule type" value="Genomic_DNA"/>
</dbReference>
<evidence type="ECO:0000313" key="2">
    <source>
        <dbReference type="EMBL" id="QGZ38640.1"/>
    </source>
</evidence>
<evidence type="ECO:0000313" key="4">
    <source>
        <dbReference type="Proteomes" id="UP000315112"/>
    </source>
</evidence>
<dbReference type="AlphaFoldDB" id="A0A562Q0C5"/>
<evidence type="ECO:0000313" key="3">
    <source>
        <dbReference type="EMBL" id="TWI49786.1"/>
    </source>
</evidence>
<dbReference type="Proteomes" id="UP000315112">
    <property type="component" value="Unassembled WGS sequence"/>
</dbReference>
<evidence type="ECO:0000313" key="5">
    <source>
        <dbReference type="Proteomes" id="UP000437862"/>
    </source>
</evidence>
<reference evidence="2 5" key="3">
    <citation type="submission" date="2019-12" db="EMBL/GenBank/DDBJ databases">
        <title>Draft Genome Sequences of Six Type Strains of the Genus Massilia.</title>
        <authorList>
            <person name="Miess H."/>
            <person name="Frediansyah A."/>
            <person name="Goeker M."/>
            <person name="Gross H."/>
        </authorList>
    </citation>
    <scope>NUCLEOTIDE SEQUENCE [LARGE SCALE GENOMIC DNA]</scope>
    <source>
        <strain evidence="2 5">DSM 26639</strain>
    </source>
</reference>
<dbReference type="EMBL" id="VLKW01000002">
    <property type="protein sequence ID" value="TWI49786.1"/>
    <property type="molecule type" value="Genomic_DNA"/>
</dbReference>
<protein>
    <submittedName>
        <fullName evidence="3">Putative secreted protein with PEP-CTERM sorting signal</fullName>
    </submittedName>
</protein>
<gene>
    <name evidence="2" type="ORF">GO485_05940</name>
    <name evidence="3" type="ORF">IP92_01009</name>
</gene>
<proteinExistence type="predicted"/>
<keyword evidence="5" id="KW-1185">Reference proteome</keyword>